<dbReference type="Proteomes" id="UP000243904">
    <property type="component" value="Chromosome I"/>
</dbReference>
<dbReference type="RefSeq" id="WP_146689674.1">
    <property type="nucleotide sequence ID" value="NZ_LT629750.1"/>
</dbReference>
<sequence>MEHFSVIQSIIRAGLAGDRAALDKQVVRLRERMEKAGQIKEAETIDRLRASVSEAYDMAPSRIEISRTLISGERLTPDVNPPIDRETGARLCTLDFPNSDDQQPIYGDIVYETIEGLLQEWTNAEALRSVGVEPTRSLLIYGPPGSGKTVTAHHISQRLGLPLVTARIDGLISSFLGTTARNIANLFDFANRYACVLLLDEFDALAKLRDDPQEIGEIKRVVNTLLQNLDHRCKYGVTIAITNHDRLLDPAVWRRFETHVHIGEPELKSREQLISRFLQPIKAEEPTLRIVSYCLTGRSGADIERICLSVKRTLALSRDAHDGPGVFHALSTVLARSHYHDHTPARILATDQEAFISLIANDPDFPMKQTDIGEATGYGQSRVSDLKKAKRHLALMEAAHAQ</sequence>
<dbReference type="InterPro" id="IPR027417">
    <property type="entry name" value="P-loop_NTPase"/>
</dbReference>
<evidence type="ECO:0000259" key="4">
    <source>
        <dbReference type="SMART" id="SM00382"/>
    </source>
</evidence>
<evidence type="ECO:0000256" key="1">
    <source>
        <dbReference type="ARBA" id="ARBA00006914"/>
    </source>
</evidence>
<evidence type="ECO:0000256" key="3">
    <source>
        <dbReference type="ARBA" id="ARBA00022840"/>
    </source>
</evidence>
<proteinExistence type="inferred from homology"/>
<dbReference type="PANTHER" id="PTHR23073">
    <property type="entry name" value="26S PROTEASOME REGULATORY SUBUNIT"/>
    <property type="match status" value="1"/>
</dbReference>
<dbReference type="SMART" id="SM00382">
    <property type="entry name" value="AAA"/>
    <property type="match status" value="1"/>
</dbReference>
<keyword evidence="6" id="KW-1185">Reference proteome</keyword>
<dbReference type="CDD" id="cd19481">
    <property type="entry name" value="RecA-like_protease"/>
    <property type="match status" value="1"/>
</dbReference>
<accession>A0A1H1ZUN1</accession>
<evidence type="ECO:0000313" key="6">
    <source>
        <dbReference type="Proteomes" id="UP000243904"/>
    </source>
</evidence>
<dbReference type="AlphaFoldDB" id="A0A1H1ZUN1"/>
<dbReference type="Pfam" id="PF00004">
    <property type="entry name" value="AAA"/>
    <property type="match status" value="1"/>
</dbReference>
<reference evidence="6" key="1">
    <citation type="submission" date="2016-10" db="EMBL/GenBank/DDBJ databases">
        <authorList>
            <person name="Varghese N."/>
            <person name="Submissions S."/>
        </authorList>
    </citation>
    <scope>NUCLEOTIDE SEQUENCE [LARGE SCALE GENOMIC DNA]</scope>
    <source>
        <strain evidence="6">GAS369</strain>
    </source>
</reference>
<dbReference type="InterPro" id="IPR050221">
    <property type="entry name" value="26S_Proteasome_ATPase"/>
</dbReference>
<keyword evidence="2" id="KW-0547">Nucleotide-binding</keyword>
<dbReference type="InterPro" id="IPR003959">
    <property type="entry name" value="ATPase_AAA_core"/>
</dbReference>
<organism evidence="5 6">
    <name type="scientific">Bradyrhizobium canariense</name>
    <dbReference type="NCBI Taxonomy" id="255045"/>
    <lineage>
        <taxon>Bacteria</taxon>
        <taxon>Pseudomonadati</taxon>
        <taxon>Pseudomonadota</taxon>
        <taxon>Alphaproteobacteria</taxon>
        <taxon>Hyphomicrobiales</taxon>
        <taxon>Nitrobacteraceae</taxon>
        <taxon>Bradyrhizobium</taxon>
    </lineage>
</organism>
<evidence type="ECO:0000256" key="2">
    <source>
        <dbReference type="ARBA" id="ARBA00022741"/>
    </source>
</evidence>
<name>A0A1H1ZUN1_9BRAD</name>
<dbReference type="Gene3D" id="3.40.50.300">
    <property type="entry name" value="P-loop containing nucleotide triphosphate hydrolases"/>
    <property type="match status" value="1"/>
</dbReference>
<gene>
    <name evidence="5" type="ORF">SAMN05444158_5682</name>
</gene>
<feature type="domain" description="AAA+ ATPase" evidence="4">
    <location>
        <begin position="134"/>
        <end position="266"/>
    </location>
</feature>
<protein>
    <submittedName>
        <fullName evidence="5">ATPase family associated with various cellular activities (AAA)</fullName>
    </submittedName>
</protein>
<comment type="similarity">
    <text evidence="1">Belongs to the AAA ATPase family.</text>
</comment>
<dbReference type="EMBL" id="LT629750">
    <property type="protein sequence ID" value="SDT37418.1"/>
    <property type="molecule type" value="Genomic_DNA"/>
</dbReference>
<keyword evidence="3" id="KW-0067">ATP-binding</keyword>
<dbReference type="GO" id="GO:0016887">
    <property type="term" value="F:ATP hydrolysis activity"/>
    <property type="evidence" value="ECO:0007669"/>
    <property type="project" value="InterPro"/>
</dbReference>
<dbReference type="InterPro" id="IPR003593">
    <property type="entry name" value="AAA+_ATPase"/>
</dbReference>
<dbReference type="GO" id="GO:0005524">
    <property type="term" value="F:ATP binding"/>
    <property type="evidence" value="ECO:0007669"/>
    <property type="project" value="UniProtKB-KW"/>
</dbReference>
<dbReference type="SUPFAM" id="SSF52540">
    <property type="entry name" value="P-loop containing nucleoside triphosphate hydrolases"/>
    <property type="match status" value="1"/>
</dbReference>
<evidence type="ECO:0000313" key="5">
    <source>
        <dbReference type="EMBL" id="SDT37418.1"/>
    </source>
</evidence>